<evidence type="ECO:0000256" key="2">
    <source>
        <dbReference type="SAM" id="Phobius"/>
    </source>
</evidence>
<dbReference type="Proteomes" id="UP000036987">
    <property type="component" value="Unassembled WGS sequence"/>
</dbReference>
<feature type="transmembrane region" description="Helical" evidence="2">
    <location>
        <begin position="42"/>
        <end position="59"/>
    </location>
</feature>
<protein>
    <submittedName>
        <fullName evidence="3">Uncharacterized protein</fullName>
    </submittedName>
</protein>
<dbReference type="AlphaFoldDB" id="A0A0K9PXD0"/>
<accession>A0A0K9PXD0</accession>
<gene>
    <name evidence="3" type="ORF">ZOSMA_1458G00010</name>
</gene>
<evidence type="ECO:0000313" key="4">
    <source>
        <dbReference type="Proteomes" id="UP000036987"/>
    </source>
</evidence>
<evidence type="ECO:0000256" key="1">
    <source>
        <dbReference type="SAM" id="MobiDB-lite"/>
    </source>
</evidence>
<proteinExistence type="predicted"/>
<comment type="caution">
    <text evidence="3">The sequence shown here is derived from an EMBL/GenBank/DDBJ whole genome shotgun (WGS) entry which is preliminary data.</text>
</comment>
<feature type="compositionally biased region" description="Basic and acidic residues" evidence="1">
    <location>
        <begin position="65"/>
        <end position="78"/>
    </location>
</feature>
<dbReference type="EMBL" id="LFYR01000560">
    <property type="protein sequence ID" value="KMZ73641.1"/>
    <property type="molecule type" value="Genomic_DNA"/>
</dbReference>
<keyword evidence="4" id="KW-1185">Reference proteome</keyword>
<reference evidence="4" key="1">
    <citation type="journal article" date="2016" name="Nature">
        <title>The genome of the seagrass Zostera marina reveals angiosperm adaptation to the sea.</title>
        <authorList>
            <person name="Olsen J.L."/>
            <person name="Rouze P."/>
            <person name="Verhelst B."/>
            <person name="Lin Y.-C."/>
            <person name="Bayer T."/>
            <person name="Collen J."/>
            <person name="Dattolo E."/>
            <person name="De Paoli E."/>
            <person name="Dittami S."/>
            <person name="Maumus F."/>
            <person name="Michel G."/>
            <person name="Kersting A."/>
            <person name="Lauritano C."/>
            <person name="Lohaus R."/>
            <person name="Toepel M."/>
            <person name="Tonon T."/>
            <person name="Vanneste K."/>
            <person name="Amirebrahimi M."/>
            <person name="Brakel J."/>
            <person name="Bostroem C."/>
            <person name="Chovatia M."/>
            <person name="Grimwood J."/>
            <person name="Jenkins J.W."/>
            <person name="Jueterbock A."/>
            <person name="Mraz A."/>
            <person name="Stam W.T."/>
            <person name="Tice H."/>
            <person name="Bornberg-Bauer E."/>
            <person name="Green P.J."/>
            <person name="Pearson G.A."/>
            <person name="Procaccini G."/>
            <person name="Duarte C.M."/>
            <person name="Schmutz J."/>
            <person name="Reusch T.B.H."/>
            <person name="Van de Peer Y."/>
        </authorList>
    </citation>
    <scope>NUCLEOTIDE SEQUENCE [LARGE SCALE GENOMIC DNA]</scope>
    <source>
        <strain evidence="4">cv. Finnish</strain>
    </source>
</reference>
<organism evidence="3 4">
    <name type="scientific">Zostera marina</name>
    <name type="common">Eelgrass</name>
    <dbReference type="NCBI Taxonomy" id="29655"/>
    <lineage>
        <taxon>Eukaryota</taxon>
        <taxon>Viridiplantae</taxon>
        <taxon>Streptophyta</taxon>
        <taxon>Embryophyta</taxon>
        <taxon>Tracheophyta</taxon>
        <taxon>Spermatophyta</taxon>
        <taxon>Magnoliopsida</taxon>
        <taxon>Liliopsida</taxon>
        <taxon>Zosteraceae</taxon>
        <taxon>Zostera</taxon>
    </lineage>
</organism>
<name>A0A0K9PXD0_ZOSMR</name>
<sequence>MVHQLTLRSLNLNMVKFIDISFSIWILLRYSEILYRRPKTKIYCLLVAFILSVFMVVTTPDQSDDSDHSDEQNYDHPNLHMNTARCGSQTKKKQENKTKIMQNIIHHKDNGL</sequence>
<feature type="region of interest" description="Disordered" evidence="1">
    <location>
        <begin position="60"/>
        <end position="98"/>
    </location>
</feature>
<evidence type="ECO:0000313" key="3">
    <source>
        <dbReference type="EMBL" id="KMZ73641.1"/>
    </source>
</evidence>
<keyword evidence="2" id="KW-0472">Membrane</keyword>
<keyword evidence="2" id="KW-1133">Transmembrane helix</keyword>
<feature type="transmembrane region" description="Helical" evidence="2">
    <location>
        <begin position="12"/>
        <end position="30"/>
    </location>
</feature>
<keyword evidence="2" id="KW-0812">Transmembrane</keyword>